<keyword evidence="1" id="KW-1133">Transmembrane helix</keyword>
<protein>
    <recommendedName>
        <fullName evidence="4">G protein-coupled receptor</fullName>
    </recommendedName>
</protein>
<feature type="transmembrane region" description="Helical" evidence="1">
    <location>
        <begin position="149"/>
        <end position="170"/>
    </location>
</feature>
<feature type="transmembrane region" description="Helical" evidence="1">
    <location>
        <begin position="62"/>
        <end position="87"/>
    </location>
</feature>
<feature type="non-terminal residue" evidence="2">
    <location>
        <position position="263"/>
    </location>
</feature>
<feature type="transmembrane region" description="Helical" evidence="1">
    <location>
        <begin position="30"/>
        <end position="50"/>
    </location>
</feature>
<dbReference type="AlphaFoldDB" id="A0AAN5CI22"/>
<gene>
    <name evidence="2" type="ORF">PMAYCL1PPCAC_14990</name>
</gene>
<reference evidence="3" key="1">
    <citation type="submission" date="2022-10" db="EMBL/GenBank/DDBJ databases">
        <title>Genome assembly of Pristionchus species.</title>
        <authorList>
            <person name="Yoshida K."/>
            <person name="Sommer R.J."/>
        </authorList>
    </citation>
    <scope>NUCLEOTIDE SEQUENCE [LARGE SCALE GENOMIC DNA]</scope>
    <source>
        <strain evidence="3">RS5460</strain>
    </source>
</reference>
<keyword evidence="1" id="KW-0812">Transmembrane</keyword>
<dbReference type="PANTHER" id="PTHR45830:SF15">
    <property type="entry name" value="SERPENTINE RECEPTOR, CLASS I"/>
    <property type="match status" value="1"/>
</dbReference>
<dbReference type="Proteomes" id="UP001328107">
    <property type="component" value="Unassembled WGS sequence"/>
</dbReference>
<feature type="transmembrane region" description="Helical" evidence="1">
    <location>
        <begin position="206"/>
        <end position="229"/>
    </location>
</feature>
<proteinExistence type="predicted"/>
<dbReference type="InterPro" id="IPR019422">
    <property type="entry name" value="7TM_GPCR_serpentine_rcpt_Srh"/>
</dbReference>
<keyword evidence="3" id="KW-1185">Reference proteome</keyword>
<dbReference type="EMBL" id="BTRK01000004">
    <property type="protein sequence ID" value="GMR44795.1"/>
    <property type="molecule type" value="Genomic_DNA"/>
</dbReference>
<keyword evidence="1" id="KW-0472">Membrane</keyword>
<evidence type="ECO:0000256" key="1">
    <source>
        <dbReference type="SAM" id="Phobius"/>
    </source>
</evidence>
<organism evidence="2 3">
    <name type="scientific">Pristionchus mayeri</name>
    <dbReference type="NCBI Taxonomy" id="1317129"/>
    <lineage>
        <taxon>Eukaryota</taxon>
        <taxon>Metazoa</taxon>
        <taxon>Ecdysozoa</taxon>
        <taxon>Nematoda</taxon>
        <taxon>Chromadorea</taxon>
        <taxon>Rhabditida</taxon>
        <taxon>Rhabditina</taxon>
        <taxon>Diplogasteromorpha</taxon>
        <taxon>Diplogasteroidea</taxon>
        <taxon>Neodiplogasteridae</taxon>
        <taxon>Pristionchus</taxon>
    </lineage>
</organism>
<sequence length="263" mass="30217">MPNFSNESALRYGFTLDKSCFVDIGMNAQIVMSLVNTFICHPFPLFILIRKSPSMNKGIRRLYIAMHGAFITYEVVFFFFVRIYAILPYTGLYCEGPFCRMGLSNSIVWGIIAFPIVTVQPPFAYLIVSMHQMFVTDGSPWKLSQRVKILMVTVQGTMMALNVFTFAFFGREPDNMDELMEEPELAMLAERGGQLLLFGNPGNPQFFLPALLFFYFSLAVNFPILCMFFTHSMHSLKKVFKSAKSTQTQLLTKKMFEVFFWQV</sequence>
<evidence type="ECO:0000313" key="3">
    <source>
        <dbReference type="Proteomes" id="UP001328107"/>
    </source>
</evidence>
<name>A0AAN5CI22_9BILA</name>
<accession>A0AAN5CI22</accession>
<comment type="caution">
    <text evidence="2">The sequence shown here is derived from an EMBL/GenBank/DDBJ whole genome shotgun (WGS) entry which is preliminary data.</text>
</comment>
<evidence type="ECO:0008006" key="4">
    <source>
        <dbReference type="Google" id="ProtNLM"/>
    </source>
</evidence>
<dbReference type="PANTHER" id="PTHR45830">
    <property type="entry name" value="SERPENTINE RECEPTOR, CLASS I"/>
    <property type="match status" value="1"/>
</dbReference>
<evidence type="ECO:0000313" key="2">
    <source>
        <dbReference type="EMBL" id="GMR44795.1"/>
    </source>
</evidence>
<dbReference type="Pfam" id="PF10318">
    <property type="entry name" value="7TM_GPCR_Srh"/>
    <property type="match status" value="1"/>
</dbReference>
<feature type="transmembrane region" description="Helical" evidence="1">
    <location>
        <begin position="107"/>
        <end position="128"/>
    </location>
</feature>